<dbReference type="Proteomes" id="UP000617734">
    <property type="component" value="Unassembled WGS sequence"/>
</dbReference>
<proteinExistence type="predicted"/>
<feature type="region of interest" description="Disordered" evidence="1">
    <location>
        <begin position="1"/>
        <end position="22"/>
    </location>
</feature>
<accession>A0A919FBD0</accession>
<evidence type="ECO:0000256" key="1">
    <source>
        <dbReference type="SAM" id="MobiDB-lite"/>
    </source>
</evidence>
<name>A0A919FBD0_9ACTN</name>
<protein>
    <submittedName>
        <fullName evidence="2">Uncharacterized protein</fullName>
    </submittedName>
</protein>
<keyword evidence="3" id="KW-1185">Reference proteome</keyword>
<organism evidence="2 3">
    <name type="scientific">Kitasatospora indigofera</name>
    <dbReference type="NCBI Taxonomy" id="67307"/>
    <lineage>
        <taxon>Bacteria</taxon>
        <taxon>Bacillati</taxon>
        <taxon>Actinomycetota</taxon>
        <taxon>Actinomycetes</taxon>
        <taxon>Kitasatosporales</taxon>
        <taxon>Streptomycetaceae</taxon>
        <taxon>Kitasatospora</taxon>
    </lineage>
</organism>
<evidence type="ECO:0000313" key="2">
    <source>
        <dbReference type="EMBL" id="GHH59310.1"/>
    </source>
</evidence>
<dbReference type="GeneID" id="95350780"/>
<gene>
    <name evidence="2" type="ORF">GCM10018781_02290</name>
</gene>
<sequence length="64" mass="6781">MSFQNGEPAEHGDDDQQAGHVAGVVHDLTEVAKANAEAEKLRDKHGFVLGLVKAVLGFAGDILR</sequence>
<dbReference type="EMBL" id="BNBO01000001">
    <property type="protein sequence ID" value="GHH59310.1"/>
    <property type="molecule type" value="Genomic_DNA"/>
</dbReference>
<dbReference type="AlphaFoldDB" id="A0A919FBD0"/>
<dbReference type="RefSeq" id="WP_190208815.1">
    <property type="nucleotide sequence ID" value="NZ_BNBO01000001.1"/>
</dbReference>
<comment type="caution">
    <text evidence="2">The sequence shown here is derived from an EMBL/GenBank/DDBJ whole genome shotgun (WGS) entry which is preliminary data.</text>
</comment>
<reference evidence="2" key="2">
    <citation type="submission" date="2020-09" db="EMBL/GenBank/DDBJ databases">
        <authorList>
            <person name="Sun Q."/>
            <person name="Ohkuma M."/>
        </authorList>
    </citation>
    <scope>NUCLEOTIDE SEQUENCE</scope>
    <source>
        <strain evidence="2">JCM 4646</strain>
    </source>
</reference>
<reference evidence="2" key="1">
    <citation type="journal article" date="2014" name="Int. J. Syst. Evol. Microbiol.">
        <title>Complete genome sequence of Corynebacterium casei LMG S-19264T (=DSM 44701T), isolated from a smear-ripened cheese.</title>
        <authorList>
            <consortium name="US DOE Joint Genome Institute (JGI-PGF)"/>
            <person name="Walter F."/>
            <person name="Albersmeier A."/>
            <person name="Kalinowski J."/>
            <person name="Ruckert C."/>
        </authorList>
    </citation>
    <scope>NUCLEOTIDE SEQUENCE</scope>
    <source>
        <strain evidence="2">JCM 4646</strain>
    </source>
</reference>
<evidence type="ECO:0000313" key="3">
    <source>
        <dbReference type="Proteomes" id="UP000617734"/>
    </source>
</evidence>